<name>A0A1S1U3M4_9BURK</name>
<proteinExistence type="predicted"/>
<evidence type="ECO:0000313" key="1">
    <source>
        <dbReference type="EMBL" id="OHV93743.1"/>
    </source>
</evidence>
<reference evidence="1 2" key="1">
    <citation type="submission" date="2015-06" db="EMBL/GenBank/DDBJ databases">
        <title>Draft genome sequencing of a biphenyl-degrading bacterium, Janthinobacterium lividum MEG1.</title>
        <authorList>
            <person name="Shimodaira J."/>
            <person name="Hatta T."/>
        </authorList>
    </citation>
    <scope>NUCLEOTIDE SEQUENCE [LARGE SCALE GENOMIC DNA]</scope>
    <source>
        <strain evidence="1 2">MEG1</strain>
        <plasmid evidence="1">pMEG01</plasmid>
    </source>
</reference>
<sequence>MLARRYVKDDEMNRNRSDLWTGIGGAIVRARGHSPIVIVEREESRFRAALAEHFIDKALVDRDTRRVCQAYVSMYGHPHLPAGVVSGGRRSSLADLAGAPIEALYGAELIAIDGPESMLATMPARLKRFISCCAQRAETVVILTESAKRLVDAGIDGTLLIIGVSTDQKLLARSQTNSEMGTRIQMTALMRPCCKQKGSSDDGK</sequence>
<accession>A0A1S1U3M4</accession>
<keyword evidence="1" id="KW-0614">Plasmid</keyword>
<gene>
    <name evidence="1" type="ORF">AKG95_28780</name>
</gene>
<protein>
    <submittedName>
        <fullName evidence="1">Uncharacterized protein</fullName>
    </submittedName>
</protein>
<geneLocation type="plasmid" evidence="1">
    <name>pMEG01</name>
</geneLocation>
<dbReference type="EMBL" id="LFKP01000016">
    <property type="protein sequence ID" value="OHV93743.1"/>
    <property type="molecule type" value="Genomic_DNA"/>
</dbReference>
<comment type="caution">
    <text evidence="1">The sequence shown here is derived from an EMBL/GenBank/DDBJ whole genome shotgun (WGS) entry which is preliminary data.</text>
</comment>
<dbReference type="Proteomes" id="UP000179840">
    <property type="component" value="Unassembled WGS sequence"/>
</dbReference>
<dbReference type="AlphaFoldDB" id="A0A1S1U3M4"/>
<evidence type="ECO:0000313" key="2">
    <source>
        <dbReference type="Proteomes" id="UP000179840"/>
    </source>
</evidence>
<organism evidence="1 2">
    <name type="scientific">Janthinobacterium lividum</name>
    <dbReference type="NCBI Taxonomy" id="29581"/>
    <lineage>
        <taxon>Bacteria</taxon>
        <taxon>Pseudomonadati</taxon>
        <taxon>Pseudomonadota</taxon>
        <taxon>Betaproteobacteria</taxon>
        <taxon>Burkholderiales</taxon>
        <taxon>Oxalobacteraceae</taxon>
        <taxon>Janthinobacterium</taxon>
    </lineage>
</organism>